<feature type="compositionally biased region" description="Basic and acidic residues" evidence="1">
    <location>
        <begin position="65"/>
        <end position="74"/>
    </location>
</feature>
<dbReference type="OrthoDB" id="5471075at2759"/>
<accession>U4L7Y9</accession>
<sequence>MNDQNSSDDNHREVVQQALVDVGNYTNDPRDLLLHEEPCAYNGSSNHDDSSDCEGVSGQEEVSDHDDGSDHDNASEDDDSSDDVYPYGEDETDGFELREGLEYFIEHEQSGLTYRACRNNHPKNQINPEDITLVGDEVIPEYRDAKYPGVFNPDYDTYVSHTFAPGTPNERTQYFLIKKRLPDFETEEEFHLAVSRMMGLGNWVRNPGAGHLMRLSSLPYAARYAQWITIDPNAEEIAPAMNAPR</sequence>
<gene>
    <name evidence="2" type="ORF">PCON_08886</name>
</gene>
<organism evidence="2 3">
    <name type="scientific">Pyronema omphalodes (strain CBS 100304)</name>
    <name type="common">Pyronema confluens</name>
    <dbReference type="NCBI Taxonomy" id="1076935"/>
    <lineage>
        <taxon>Eukaryota</taxon>
        <taxon>Fungi</taxon>
        <taxon>Dikarya</taxon>
        <taxon>Ascomycota</taxon>
        <taxon>Pezizomycotina</taxon>
        <taxon>Pezizomycetes</taxon>
        <taxon>Pezizales</taxon>
        <taxon>Pyronemataceae</taxon>
        <taxon>Pyronema</taxon>
    </lineage>
</organism>
<dbReference type="AlphaFoldDB" id="U4L7Y9"/>
<proteinExistence type="predicted"/>
<feature type="region of interest" description="Disordered" evidence="1">
    <location>
        <begin position="1"/>
        <end position="91"/>
    </location>
</feature>
<evidence type="ECO:0000313" key="2">
    <source>
        <dbReference type="EMBL" id="CCX09293.1"/>
    </source>
</evidence>
<feature type="compositionally biased region" description="Basic and acidic residues" evidence="1">
    <location>
        <begin position="28"/>
        <end position="38"/>
    </location>
</feature>
<keyword evidence="3" id="KW-1185">Reference proteome</keyword>
<dbReference type="Proteomes" id="UP000018144">
    <property type="component" value="Unassembled WGS sequence"/>
</dbReference>
<protein>
    <submittedName>
        <fullName evidence="2">Uncharacterized protein</fullName>
    </submittedName>
</protein>
<dbReference type="EMBL" id="HF935448">
    <property type="protein sequence ID" value="CCX09293.1"/>
    <property type="molecule type" value="Genomic_DNA"/>
</dbReference>
<name>U4L7Y9_PYROM</name>
<reference evidence="2 3" key="1">
    <citation type="journal article" date="2013" name="PLoS Genet.">
        <title>The genome and development-dependent transcriptomes of Pyronema confluens: a window into fungal evolution.</title>
        <authorList>
            <person name="Traeger S."/>
            <person name="Altegoer F."/>
            <person name="Freitag M."/>
            <person name="Gabaldon T."/>
            <person name="Kempken F."/>
            <person name="Kumar A."/>
            <person name="Marcet-Houben M."/>
            <person name="Poggeler S."/>
            <person name="Stajich J.E."/>
            <person name="Nowrousian M."/>
        </authorList>
    </citation>
    <scope>NUCLEOTIDE SEQUENCE [LARGE SCALE GENOMIC DNA]</scope>
    <source>
        <strain evidence="3">CBS 100304</strain>
        <tissue evidence="2">Vegetative mycelium</tissue>
    </source>
</reference>
<evidence type="ECO:0000256" key="1">
    <source>
        <dbReference type="SAM" id="MobiDB-lite"/>
    </source>
</evidence>
<feature type="compositionally biased region" description="Acidic residues" evidence="1">
    <location>
        <begin position="75"/>
        <end position="91"/>
    </location>
</feature>
<evidence type="ECO:0000313" key="3">
    <source>
        <dbReference type="Proteomes" id="UP000018144"/>
    </source>
</evidence>